<dbReference type="InterPro" id="IPR050979">
    <property type="entry name" value="LD-transpeptidase"/>
</dbReference>
<name>A0A1I1PY37_9GAMM</name>
<evidence type="ECO:0000256" key="6">
    <source>
        <dbReference type="ARBA" id="ARBA00023316"/>
    </source>
</evidence>
<dbReference type="PANTHER" id="PTHR30582">
    <property type="entry name" value="L,D-TRANSPEPTIDASE"/>
    <property type="match status" value="1"/>
</dbReference>
<keyword evidence="3" id="KW-0808">Transferase</keyword>
<keyword evidence="11" id="KW-1185">Reference proteome</keyword>
<sequence>MALRRFLLTLCALAAAAPATGEEAGRVTEARTLVLTSPAVVRTTPAGDPIAEWQRGRLITSNRAAGDWTRATGHFPEGRWTPLEEPRWLHTSATEPHDGPRPPRTWRLRTPLPPLFDSGLLATGGLAAGSLVTGRDLGDGRVRLTGHFPEESWQAVDSEQWLPRLLLEDVGSPPTYPRPEGFERWIRVDKDRFRLEVRERTPSGEEHTLYTTEVGLGMDRCLPEEQGGRCYFTEPGEYEVRWKIHRTDGIEWCIPDSMAEEPEYREHIRRGKRCFEGALGNLALNIGGPYAIHGTNNPEDSLGQRVSHGCIRAANEAMDRVWRYVDEGDRVVITE</sequence>
<reference evidence="10 11" key="1">
    <citation type="submission" date="2016-10" db="EMBL/GenBank/DDBJ databases">
        <authorList>
            <person name="de Groot N.N."/>
        </authorList>
    </citation>
    <scope>NUCLEOTIDE SEQUENCE [LARGE SCALE GENOMIC DNA]</scope>
    <source>
        <strain evidence="10 11">HL3</strain>
    </source>
</reference>
<dbReference type="GO" id="GO:0018104">
    <property type="term" value="P:peptidoglycan-protein cross-linking"/>
    <property type="evidence" value="ECO:0007669"/>
    <property type="project" value="TreeGrafter"/>
</dbReference>
<evidence type="ECO:0000256" key="2">
    <source>
        <dbReference type="ARBA" id="ARBA00005992"/>
    </source>
</evidence>
<dbReference type="GO" id="GO:0016740">
    <property type="term" value="F:transferase activity"/>
    <property type="evidence" value="ECO:0007669"/>
    <property type="project" value="UniProtKB-KW"/>
</dbReference>
<keyword evidence="5 7" id="KW-0573">Peptidoglycan synthesis</keyword>
<evidence type="ECO:0000256" key="7">
    <source>
        <dbReference type="PROSITE-ProRule" id="PRU01373"/>
    </source>
</evidence>
<gene>
    <name evidence="10" type="ORF">SAMN05660831_00876</name>
</gene>
<dbReference type="InterPro" id="IPR005490">
    <property type="entry name" value="LD_TPept_cat_dom"/>
</dbReference>
<dbReference type="UniPathway" id="UPA00219"/>
<comment type="pathway">
    <text evidence="1 7">Cell wall biogenesis; peptidoglycan biosynthesis.</text>
</comment>
<dbReference type="SUPFAM" id="SSF141523">
    <property type="entry name" value="L,D-transpeptidase catalytic domain-like"/>
    <property type="match status" value="1"/>
</dbReference>
<dbReference type="InterPro" id="IPR038063">
    <property type="entry name" value="Transpep_catalytic_dom"/>
</dbReference>
<dbReference type="Proteomes" id="UP000198611">
    <property type="component" value="Unassembled WGS sequence"/>
</dbReference>
<dbReference type="GO" id="GO:0071972">
    <property type="term" value="F:peptidoglycan L,D-transpeptidase activity"/>
    <property type="evidence" value="ECO:0007669"/>
    <property type="project" value="TreeGrafter"/>
</dbReference>
<evidence type="ECO:0000256" key="1">
    <source>
        <dbReference type="ARBA" id="ARBA00004752"/>
    </source>
</evidence>
<proteinExistence type="inferred from homology"/>
<evidence type="ECO:0000256" key="5">
    <source>
        <dbReference type="ARBA" id="ARBA00022984"/>
    </source>
</evidence>
<dbReference type="GO" id="GO:0071555">
    <property type="term" value="P:cell wall organization"/>
    <property type="evidence" value="ECO:0007669"/>
    <property type="project" value="UniProtKB-UniRule"/>
</dbReference>
<evidence type="ECO:0000256" key="8">
    <source>
        <dbReference type="SAM" id="SignalP"/>
    </source>
</evidence>
<evidence type="ECO:0000313" key="11">
    <source>
        <dbReference type="Proteomes" id="UP000198611"/>
    </source>
</evidence>
<dbReference type="Pfam" id="PF03734">
    <property type="entry name" value="YkuD"/>
    <property type="match status" value="1"/>
</dbReference>
<dbReference type="AlphaFoldDB" id="A0A1I1PY37"/>
<feature type="chain" id="PRO_5011715773" evidence="8">
    <location>
        <begin position="22"/>
        <end position="335"/>
    </location>
</feature>
<feature type="signal peptide" evidence="8">
    <location>
        <begin position="1"/>
        <end position="21"/>
    </location>
</feature>
<dbReference type="PANTHER" id="PTHR30582:SF2">
    <property type="entry name" value="L,D-TRANSPEPTIDASE YCIB-RELATED"/>
    <property type="match status" value="1"/>
</dbReference>
<keyword evidence="6 7" id="KW-0961">Cell wall biogenesis/degradation</keyword>
<accession>A0A1I1PY37</accession>
<dbReference type="EMBL" id="FOMJ01000002">
    <property type="protein sequence ID" value="SFD14816.1"/>
    <property type="molecule type" value="Genomic_DNA"/>
</dbReference>
<dbReference type="Gene3D" id="2.40.440.10">
    <property type="entry name" value="L,D-transpeptidase catalytic domain-like"/>
    <property type="match status" value="1"/>
</dbReference>
<feature type="domain" description="L,D-TPase catalytic" evidence="9">
    <location>
        <begin position="184"/>
        <end position="334"/>
    </location>
</feature>
<dbReference type="RefSeq" id="WP_093427545.1">
    <property type="nucleotide sequence ID" value="NZ_FOMJ01000002.1"/>
</dbReference>
<protein>
    <submittedName>
        <fullName evidence="10">L,D-transpeptidase catalytic domain</fullName>
    </submittedName>
</protein>
<evidence type="ECO:0000313" key="10">
    <source>
        <dbReference type="EMBL" id="SFD14816.1"/>
    </source>
</evidence>
<dbReference type="CDD" id="cd16913">
    <property type="entry name" value="YkuD_like"/>
    <property type="match status" value="1"/>
</dbReference>
<feature type="active site" description="Nucleophile" evidence="7">
    <location>
        <position position="310"/>
    </location>
</feature>
<feature type="active site" description="Proton donor/acceptor" evidence="7">
    <location>
        <position position="293"/>
    </location>
</feature>
<evidence type="ECO:0000256" key="4">
    <source>
        <dbReference type="ARBA" id="ARBA00022960"/>
    </source>
</evidence>
<dbReference type="OrthoDB" id="9787225at2"/>
<dbReference type="PROSITE" id="PS52029">
    <property type="entry name" value="LD_TPASE"/>
    <property type="match status" value="1"/>
</dbReference>
<evidence type="ECO:0000259" key="9">
    <source>
        <dbReference type="PROSITE" id="PS52029"/>
    </source>
</evidence>
<evidence type="ECO:0000256" key="3">
    <source>
        <dbReference type="ARBA" id="ARBA00022679"/>
    </source>
</evidence>
<dbReference type="GO" id="GO:0008360">
    <property type="term" value="P:regulation of cell shape"/>
    <property type="evidence" value="ECO:0007669"/>
    <property type="project" value="UniProtKB-UniRule"/>
</dbReference>
<keyword evidence="4 7" id="KW-0133">Cell shape</keyword>
<keyword evidence="8" id="KW-0732">Signal</keyword>
<organism evidence="10 11">
    <name type="scientific">Thiohalospira halophila DSM 15071</name>
    <dbReference type="NCBI Taxonomy" id="1123397"/>
    <lineage>
        <taxon>Bacteria</taxon>
        <taxon>Pseudomonadati</taxon>
        <taxon>Pseudomonadota</taxon>
        <taxon>Gammaproteobacteria</taxon>
        <taxon>Thiohalospirales</taxon>
        <taxon>Thiohalospiraceae</taxon>
        <taxon>Thiohalospira</taxon>
    </lineage>
</organism>
<comment type="similarity">
    <text evidence="2">Belongs to the YkuD family.</text>
</comment>
<dbReference type="GO" id="GO:0005576">
    <property type="term" value="C:extracellular region"/>
    <property type="evidence" value="ECO:0007669"/>
    <property type="project" value="TreeGrafter"/>
</dbReference>
<dbReference type="STRING" id="1123397.SAMN05660831_00876"/>